<dbReference type="Proteomes" id="UP000822476">
    <property type="component" value="Unassembled WGS sequence"/>
</dbReference>
<gene>
    <name evidence="2" type="ORF">EG68_04619</name>
</gene>
<evidence type="ECO:0000256" key="1">
    <source>
        <dbReference type="SAM" id="MobiDB-lite"/>
    </source>
</evidence>
<feature type="region of interest" description="Disordered" evidence="1">
    <location>
        <begin position="52"/>
        <end position="94"/>
    </location>
</feature>
<reference evidence="2" key="1">
    <citation type="submission" date="2019-07" db="EMBL/GenBank/DDBJ databases">
        <title>Annotation for the trematode Paragonimus miyazaki's.</title>
        <authorList>
            <person name="Choi Y.-J."/>
        </authorList>
    </citation>
    <scope>NUCLEOTIDE SEQUENCE</scope>
    <source>
        <strain evidence="2">Japan</strain>
    </source>
</reference>
<feature type="compositionally biased region" description="Polar residues" evidence="1">
    <location>
        <begin position="130"/>
        <end position="150"/>
    </location>
</feature>
<keyword evidence="3" id="KW-1185">Reference proteome</keyword>
<dbReference type="AlphaFoldDB" id="A0A8S9Z4N9"/>
<dbReference type="EMBL" id="JTDE01001945">
    <property type="protein sequence ID" value="KAF7258097.1"/>
    <property type="molecule type" value="Genomic_DNA"/>
</dbReference>
<organism evidence="2 3">
    <name type="scientific">Paragonimus skrjabini miyazakii</name>
    <dbReference type="NCBI Taxonomy" id="59628"/>
    <lineage>
        <taxon>Eukaryota</taxon>
        <taxon>Metazoa</taxon>
        <taxon>Spiralia</taxon>
        <taxon>Lophotrochozoa</taxon>
        <taxon>Platyhelminthes</taxon>
        <taxon>Trematoda</taxon>
        <taxon>Digenea</taxon>
        <taxon>Plagiorchiida</taxon>
        <taxon>Troglotremata</taxon>
        <taxon>Troglotrematidae</taxon>
        <taxon>Paragonimus</taxon>
    </lineage>
</organism>
<feature type="compositionally biased region" description="Low complexity" evidence="1">
    <location>
        <begin position="66"/>
        <end position="77"/>
    </location>
</feature>
<comment type="caution">
    <text evidence="2">The sequence shown here is derived from an EMBL/GenBank/DDBJ whole genome shotgun (WGS) entry which is preliminary data.</text>
</comment>
<evidence type="ECO:0000313" key="2">
    <source>
        <dbReference type="EMBL" id="KAF7258097.1"/>
    </source>
</evidence>
<feature type="compositionally biased region" description="Basic and acidic residues" evidence="1">
    <location>
        <begin position="85"/>
        <end position="94"/>
    </location>
</feature>
<proteinExistence type="predicted"/>
<dbReference type="OrthoDB" id="6279997at2759"/>
<feature type="region of interest" description="Disordered" evidence="1">
    <location>
        <begin position="130"/>
        <end position="164"/>
    </location>
</feature>
<evidence type="ECO:0000313" key="3">
    <source>
        <dbReference type="Proteomes" id="UP000822476"/>
    </source>
</evidence>
<sequence>MHFAESQGRVCLSGIFEMDNLDALLNELHQTNVEILKRNQASSMFQDYLPTSEHRKPQETEIDLCPSPSSTSPSPSSKFPIQVDPRSRNEQTPRRNMQELEQMLGLLDQPEYTNLVINGSNYRYDDFARQKSNASSSSNERKTSTNSQATKFPMTSPDDSAKNTRMAAEMAAQQLDDLLVSLNQFKV</sequence>
<accession>A0A8S9Z4N9</accession>
<protein>
    <submittedName>
        <fullName evidence="2">Uncharacterized protein</fullName>
    </submittedName>
</protein>
<name>A0A8S9Z4N9_9TREM</name>